<keyword evidence="2" id="KW-0418">Kinase</keyword>
<gene>
    <name evidence="4" type="ORF">CYMTET_52274</name>
</gene>
<evidence type="ECO:0000256" key="1">
    <source>
        <dbReference type="ARBA" id="ARBA00022679"/>
    </source>
</evidence>
<dbReference type="GO" id="GO:0016020">
    <property type="term" value="C:membrane"/>
    <property type="evidence" value="ECO:0007669"/>
    <property type="project" value="TreeGrafter"/>
</dbReference>
<dbReference type="Pfam" id="PF00454">
    <property type="entry name" value="PI3_PI4_kinase"/>
    <property type="match status" value="1"/>
</dbReference>
<dbReference type="PROSITE" id="PS50290">
    <property type="entry name" value="PI3_4_KINASE_3"/>
    <property type="match status" value="1"/>
</dbReference>
<protein>
    <recommendedName>
        <fullName evidence="3">PI3K/PI4K catalytic domain-containing protein</fullName>
    </recommendedName>
</protein>
<dbReference type="GO" id="GO:0048015">
    <property type="term" value="P:phosphatidylinositol-mediated signaling"/>
    <property type="evidence" value="ECO:0007669"/>
    <property type="project" value="TreeGrafter"/>
</dbReference>
<dbReference type="Gene3D" id="1.10.1070.11">
    <property type="entry name" value="Phosphatidylinositol 3-/4-kinase, catalytic domain"/>
    <property type="match status" value="1"/>
</dbReference>
<organism evidence="4 5">
    <name type="scientific">Cymbomonas tetramitiformis</name>
    <dbReference type="NCBI Taxonomy" id="36881"/>
    <lineage>
        <taxon>Eukaryota</taxon>
        <taxon>Viridiplantae</taxon>
        <taxon>Chlorophyta</taxon>
        <taxon>Pyramimonadophyceae</taxon>
        <taxon>Pyramimonadales</taxon>
        <taxon>Pyramimonadaceae</taxon>
        <taxon>Cymbomonas</taxon>
    </lineage>
</organism>
<dbReference type="SMART" id="SM00146">
    <property type="entry name" value="PI3Kc"/>
    <property type="match status" value="1"/>
</dbReference>
<name>A0AAE0BL03_9CHLO</name>
<dbReference type="PANTHER" id="PTHR10048">
    <property type="entry name" value="PHOSPHATIDYLINOSITOL KINASE"/>
    <property type="match status" value="1"/>
</dbReference>
<reference evidence="4 5" key="1">
    <citation type="journal article" date="2015" name="Genome Biol. Evol.">
        <title>Comparative Genomics of a Bacterivorous Green Alga Reveals Evolutionary Causalities and Consequences of Phago-Mixotrophic Mode of Nutrition.</title>
        <authorList>
            <person name="Burns J.A."/>
            <person name="Paasch A."/>
            <person name="Narechania A."/>
            <person name="Kim E."/>
        </authorList>
    </citation>
    <scope>NUCLEOTIDE SEQUENCE [LARGE SCALE GENOMIC DNA]</scope>
    <source>
        <strain evidence="4 5">PLY_AMNH</strain>
    </source>
</reference>
<dbReference type="InterPro" id="IPR018936">
    <property type="entry name" value="PI3/4_kinase_CS"/>
</dbReference>
<dbReference type="Proteomes" id="UP001190700">
    <property type="component" value="Unassembled WGS sequence"/>
</dbReference>
<dbReference type="GO" id="GO:0046854">
    <property type="term" value="P:phosphatidylinositol phosphate biosynthetic process"/>
    <property type="evidence" value="ECO:0007669"/>
    <property type="project" value="InterPro"/>
</dbReference>
<comment type="caution">
    <text evidence="4">The sequence shown here is derived from an EMBL/GenBank/DDBJ whole genome shotgun (WGS) entry which is preliminary data.</text>
</comment>
<dbReference type="PROSITE" id="PS00916">
    <property type="entry name" value="PI3_4_KINASE_2"/>
    <property type="match status" value="1"/>
</dbReference>
<dbReference type="Gene3D" id="3.30.1010.10">
    <property type="entry name" value="Phosphatidylinositol 3-kinase Catalytic Subunit, Chain A, domain 4"/>
    <property type="match status" value="1"/>
</dbReference>
<dbReference type="GO" id="GO:0005737">
    <property type="term" value="C:cytoplasm"/>
    <property type="evidence" value="ECO:0007669"/>
    <property type="project" value="TreeGrafter"/>
</dbReference>
<evidence type="ECO:0000313" key="4">
    <source>
        <dbReference type="EMBL" id="KAK3237664.1"/>
    </source>
</evidence>
<evidence type="ECO:0000259" key="3">
    <source>
        <dbReference type="PROSITE" id="PS50290"/>
    </source>
</evidence>
<dbReference type="InterPro" id="IPR000403">
    <property type="entry name" value="PI3/4_kinase_cat_dom"/>
</dbReference>
<dbReference type="AlphaFoldDB" id="A0AAE0BL03"/>
<accession>A0AAE0BL03</accession>
<keyword evidence="1" id="KW-0808">Transferase</keyword>
<dbReference type="InterPro" id="IPR011009">
    <property type="entry name" value="Kinase-like_dom_sf"/>
</dbReference>
<feature type="domain" description="PI3K/PI4K catalytic" evidence="3">
    <location>
        <begin position="313"/>
        <end position="577"/>
    </location>
</feature>
<sequence length="592" mass="67444">MKHWIAIDEYQPVESVTYRLLSAVNEFHSTEDPDPDSLKLQELVKKSAKTALELEELLPVLVYVLLYNKSEFCSKAIWLLLLEQAASSTHTAVLLSWCIESSPVSEEISFVSPWKKVDELLADLERVISEAELEPFRNKRGFIRDLQNLASWLSKQPKNERSVLLKSRLRQLELGQDASFFLYGPDNRVVNTVASETVVFNTAKNCPFMVWAEVLGTIERQPLSPKEPFERSTTVSENGERRKSVVDDLWMSLERTATGMSEFVMDGDPTAETSEDFFTAFAKFMDPTRGCSIFTRVDADSNGANSKKKTDTWEDINERVRIKSKLSRTELEWSVVPLIVKANDDLRQEQLGSLLVSMFHKIFIAQNVPVWLAPYRVIATGVDRGIIEPVKNTESIARLKSQNKYTSISQYFYDTFGEPGTAGFVAAQSNFVASLAGYSVLSFVMKLHDRHNGNILLDNEGHIIQIDFGFMLGKGHFFEMSPFKLTRDYLEILGGTDSLVFQDFRKLCEQSYLALHDNYEAPTLLVRTLANHCPYDCFVGGDSTLREFEERFKPKASKEECIAFINNLIDASVDNWSTNMYDRWQRAFNDIL</sequence>
<dbReference type="InterPro" id="IPR036940">
    <property type="entry name" value="PI3/4_kinase_cat_sf"/>
</dbReference>
<dbReference type="InterPro" id="IPR015433">
    <property type="entry name" value="PI3/4_kinase"/>
</dbReference>
<dbReference type="EMBL" id="LGRX02034490">
    <property type="protein sequence ID" value="KAK3237664.1"/>
    <property type="molecule type" value="Genomic_DNA"/>
</dbReference>
<dbReference type="GO" id="GO:0004430">
    <property type="term" value="F:1-phosphatidylinositol 4-kinase activity"/>
    <property type="evidence" value="ECO:0007669"/>
    <property type="project" value="TreeGrafter"/>
</dbReference>
<dbReference type="PANTHER" id="PTHR10048:SF22">
    <property type="entry name" value="PHOSPHATIDYLINOSITOL 4-KINASE BETA"/>
    <property type="match status" value="1"/>
</dbReference>
<evidence type="ECO:0000256" key="2">
    <source>
        <dbReference type="ARBA" id="ARBA00022777"/>
    </source>
</evidence>
<dbReference type="SUPFAM" id="SSF56112">
    <property type="entry name" value="Protein kinase-like (PK-like)"/>
    <property type="match status" value="1"/>
</dbReference>
<keyword evidence="5" id="KW-1185">Reference proteome</keyword>
<proteinExistence type="predicted"/>
<evidence type="ECO:0000313" key="5">
    <source>
        <dbReference type="Proteomes" id="UP001190700"/>
    </source>
</evidence>